<dbReference type="AlphaFoldDB" id="A0A3A4A5F5"/>
<evidence type="ECO:0000256" key="1">
    <source>
        <dbReference type="SAM" id="MobiDB-lite"/>
    </source>
</evidence>
<keyword evidence="3" id="KW-1185">Reference proteome</keyword>
<comment type="caution">
    <text evidence="2">The sequence shown here is derived from an EMBL/GenBank/DDBJ whole genome shotgun (WGS) entry which is preliminary data.</text>
</comment>
<evidence type="ECO:0000313" key="2">
    <source>
        <dbReference type="EMBL" id="RJL19725.1"/>
    </source>
</evidence>
<evidence type="ECO:0000313" key="3">
    <source>
        <dbReference type="Proteomes" id="UP000265768"/>
    </source>
</evidence>
<proteinExistence type="predicted"/>
<accession>A0A3A4A5F5</accession>
<name>A0A3A4A5F5_9ACTN</name>
<sequence length="132" mass="14050">MPADVPRDHPPAPERKASGRPSRTARAEPRRPQPKPTPPEAAADGRAELPDRIRQRMVVTSALQVASLRAKLQAAVDELGAAVDVALDAGDDPRAVRAWLAGAGLYNPPRAIADHLDARAAAMAEAEDEDAW</sequence>
<gene>
    <name evidence="2" type="ORF">D5H75_40070</name>
</gene>
<feature type="compositionally biased region" description="Basic and acidic residues" evidence="1">
    <location>
        <begin position="1"/>
        <end position="17"/>
    </location>
</feature>
<feature type="region of interest" description="Disordered" evidence="1">
    <location>
        <begin position="1"/>
        <end position="48"/>
    </location>
</feature>
<organism evidence="2 3">
    <name type="scientific">Bailinhaonella thermotolerans</name>
    <dbReference type="NCBI Taxonomy" id="1070861"/>
    <lineage>
        <taxon>Bacteria</taxon>
        <taxon>Bacillati</taxon>
        <taxon>Actinomycetota</taxon>
        <taxon>Actinomycetes</taxon>
        <taxon>Streptosporangiales</taxon>
        <taxon>Streptosporangiaceae</taxon>
        <taxon>Bailinhaonella</taxon>
    </lineage>
</organism>
<dbReference type="EMBL" id="QZEY01000035">
    <property type="protein sequence ID" value="RJL19725.1"/>
    <property type="molecule type" value="Genomic_DNA"/>
</dbReference>
<reference evidence="2 3" key="1">
    <citation type="submission" date="2018-09" db="EMBL/GenBank/DDBJ databases">
        <title>YIM 75507 draft genome.</title>
        <authorList>
            <person name="Tang S."/>
            <person name="Feng Y."/>
        </authorList>
    </citation>
    <scope>NUCLEOTIDE SEQUENCE [LARGE SCALE GENOMIC DNA]</scope>
    <source>
        <strain evidence="2 3">YIM 75507</strain>
    </source>
</reference>
<protein>
    <submittedName>
        <fullName evidence="2">Uncharacterized protein</fullName>
    </submittedName>
</protein>
<dbReference type="Proteomes" id="UP000265768">
    <property type="component" value="Unassembled WGS sequence"/>
</dbReference>